<feature type="compositionally biased region" description="Polar residues" evidence="1">
    <location>
        <begin position="7"/>
        <end position="20"/>
    </location>
</feature>
<feature type="region of interest" description="Disordered" evidence="1">
    <location>
        <begin position="196"/>
        <end position="215"/>
    </location>
</feature>
<evidence type="ECO:0000256" key="1">
    <source>
        <dbReference type="SAM" id="MobiDB-lite"/>
    </source>
</evidence>
<evidence type="ECO:0000313" key="3">
    <source>
        <dbReference type="Proteomes" id="UP001295684"/>
    </source>
</evidence>
<sequence>MAHRTKPTSPTQKAQPSCTGKTSLAYLDLKKYKKEGSQAKRTGLEDEFVMCMKRKLESIENKFKVVQIKQKTSKSTNNPFKSQDLNVDSQGDFSGSSAITGEICVEKRKFQGFRSPRDAGQRSEHLAHYEKSDTLDLSLINGREKYINSPNDVLYQSYTENTGLTESNIDPYSPPPKPSKNPDMSDFTITSTMLPCGPVPVRKRPNNSKRGLKHSNSQYLSHLKKKFIRTKKGSPGKSQRRMKKDPQFIRNSRVKISDSTKQVLFCRQKSIDSKTPVKAKTRRQTKNMNKNVSINGRRRLNSEQEERELREQCTKYFPNIKRCKSMYKSPKASIPKARNKQDQRESARNNKRKSYTPYKFNVVTKEVNLEDTLNDSKSDDIDQDDFVQKYLTKNFY</sequence>
<feature type="region of interest" description="Disordered" evidence="1">
    <location>
        <begin position="327"/>
        <end position="357"/>
    </location>
</feature>
<feature type="region of interest" description="Disordered" evidence="1">
    <location>
        <begin position="1"/>
        <end position="20"/>
    </location>
</feature>
<feature type="compositionally biased region" description="Basic residues" evidence="1">
    <location>
        <begin position="201"/>
        <end position="213"/>
    </location>
</feature>
<comment type="caution">
    <text evidence="2">The sequence shown here is derived from an EMBL/GenBank/DDBJ whole genome shotgun (WGS) entry which is preliminary data.</text>
</comment>
<dbReference type="AlphaFoldDB" id="A0AAD1UEH3"/>
<organism evidence="2 3">
    <name type="scientific">Euplotes crassus</name>
    <dbReference type="NCBI Taxonomy" id="5936"/>
    <lineage>
        <taxon>Eukaryota</taxon>
        <taxon>Sar</taxon>
        <taxon>Alveolata</taxon>
        <taxon>Ciliophora</taxon>
        <taxon>Intramacronucleata</taxon>
        <taxon>Spirotrichea</taxon>
        <taxon>Hypotrichia</taxon>
        <taxon>Euplotida</taxon>
        <taxon>Euplotidae</taxon>
        <taxon>Moneuplotes</taxon>
    </lineage>
</organism>
<dbReference type="Proteomes" id="UP001295684">
    <property type="component" value="Unassembled WGS sequence"/>
</dbReference>
<protein>
    <submittedName>
        <fullName evidence="2">Uncharacterized protein</fullName>
    </submittedName>
</protein>
<dbReference type="EMBL" id="CAMPGE010006250">
    <property type="protein sequence ID" value="CAI2365096.1"/>
    <property type="molecule type" value="Genomic_DNA"/>
</dbReference>
<keyword evidence="3" id="KW-1185">Reference proteome</keyword>
<gene>
    <name evidence="2" type="ORF">ECRASSUSDP1_LOCUS6446</name>
</gene>
<name>A0AAD1UEH3_EUPCR</name>
<reference evidence="2" key="1">
    <citation type="submission" date="2023-07" db="EMBL/GenBank/DDBJ databases">
        <authorList>
            <consortium name="AG Swart"/>
            <person name="Singh M."/>
            <person name="Singh A."/>
            <person name="Seah K."/>
            <person name="Emmerich C."/>
        </authorList>
    </citation>
    <scope>NUCLEOTIDE SEQUENCE</scope>
    <source>
        <strain evidence="2">DP1</strain>
    </source>
</reference>
<feature type="compositionally biased region" description="Basic and acidic residues" evidence="1">
    <location>
        <begin position="339"/>
        <end position="348"/>
    </location>
</feature>
<accession>A0AAD1UEH3</accession>
<proteinExistence type="predicted"/>
<evidence type="ECO:0000313" key="2">
    <source>
        <dbReference type="EMBL" id="CAI2365096.1"/>
    </source>
</evidence>
<feature type="region of interest" description="Disordered" evidence="1">
    <location>
        <begin position="70"/>
        <end position="89"/>
    </location>
</feature>